<accession>A0ABW2PP20</accession>
<proteinExistence type="predicted"/>
<evidence type="ECO:0000256" key="1">
    <source>
        <dbReference type="SAM" id="Phobius"/>
    </source>
</evidence>
<feature type="transmembrane region" description="Helical" evidence="1">
    <location>
        <begin position="20"/>
        <end position="36"/>
    </location>
</feature>
<organism evidence="2 3">
    <name type="scientific">Exiguobacterium aestuarii</name>
    <dbReference type="NCBI Taxonomy" id="273527"/>
    <lineage>
        <taxon>Bacteria</taxon>
        <taxon>Bacillati</taxon>
        <taxon>Bacillota</taxon>
        <taxon>Bacilli</taxon>
        <taxon>Bacillales</taxon>
        <taxon>Bacillales Family XII. Incertae Sedis</taxon>
        <taxon>Exiguobacterium</taxon>
    </lineage>
</organism>
<reference evidence="3" key="1">
    <citation type="journal article" date="2019" name="Int. J. Syst. Evol. Microbiol.">
        <title>The Global Catalogue of Microorganisms (GCM) 10K type strain sequencing project: providing services to taxonomists for standard genome sequencing and annotation.</title>
        <authorList>
            <consortium name="The Broad Institute Genomics Platform"/>
            <consortium name="The Broad Institute Genome Sequencing Center for Infectious Disease"/>
            <person name="Wu L."/>
            <person name="Ma J."/>
        </authorList>
    </citation>
    <scope>NUCLEOTIDE SEQUENCE [LARGE SCALE GENOMIC DNA]</scope>
    <source>
        <strain evidence="3">CCUG 55590</strain>
    </source>
</reference>
<feature type="transmembrane region" description="Helical" evidence="1">
    <location>
        <begin position="109"/>
        <end position="126"/>
    </location>
</feature>
<evidence type="ECO:0000313" key="3">
    <source>
        <dbReference type="Proteomes" id="UP001596439"/>
    </source>
</evidence>
<keyword evidence="1" id="KW-1133">Transmembrane helix</keyword>
<keyword evidence="1" id="KW-0472">Membrane</keyword>
<protein>
    <submittedName>
        <fullName evidence="2">Uncharacterized protein</fullName>
    </submittedName>
</protein>
<sequence length="156" mass="18391">MNKRDQMRELARVESEKNGVFTFLSWMICISLFVVTEKGWVSAETVLLIGQFAGLFAIKKSWKKETIQLKYLTNRDAKRHIHLMSIFNFLTFPILLILMFGWITKQIETPYFIGLMVTGGVISVIGHKWYERYMVRLDENYVTERELKEEQKWGSA</sequence>
<name>A0ABW2PP20_9BACL</name>
<gene>
    <name evidence="2" type="ORF">ACFQO8_13775</name>
</gene>
<evidence type="ECO:0000313" key="2">
    <source>
        <dbReference type="EMBL" id="MFC7391204.1"/>
    </source>
</evidence>
<comment type="caution">
    <text evidence="2">The sequence shown here is derived from an EMBL/GenBank/DDBJ whole genome shotgun (WGS) entry which is preliminary data.</text>
</comment>
<dbReference type="EMBL" id="JBHTCE010000004">
    <property type="protein sequence ID" value="MFC7391204.1"/>
    <property type="molecule type" value="Genomic_DNA"/>
</dbReference>
<keyword evidence="3" id="KW-1185">Reference proteome</keyword>
<feature type="transmembrane region" description="Helical" evidence="1">
    <location>
        <begin position="42"/>
        <end position="62"/>
    </location>
</feature>
<dbReference type="Proteomes" id="UP001596439">
    <property type="component" value="Unassembled WGS sequence"/>
</dbReference>
<dbReference type="RefSeq" id="WP_214790971.1">
    <property type="nucleotide sequence ID" value="NZ_JANIEL010000101.1"/>
</dbReference>
<keyword evidence="1" id="KW-0812">Transmembrane</keyword>
<feature type="transmembrane region" description="Helical" evidence="1">
    <location>
        <begin position="83"/>
        <end position="103"/>
    </location>
</feature>